<dbReference type="OrthoDB" id="1523429at2"/>
<dbReference type="InterPro" id="IPR025164">
    <property type="entry name" value="Toastrack_DUF4097"/>
</dbReference>
<feature type="domain" description="DUF4097" evidence="2">
    <location>
        <begin position="92"/>
        <end position="309"/>
    </location>
</feature>
<evidence type="ECO:0000313" key="4">
    <source>
        <dbReference type="Proteomes" id="UP000321532"/>
    </source>
</evidence>
<protein>
    <recommendedName>
        <fullName evidence="2">DUF4097 domain-containing protein</fullName>
    </recommendedName>
</protein>
<gene>
    <name evidence="3" type="ORF">AAE02nite_00260</name>
</gene>
<feature type="chain" id="PRO_5021844716" description="DUF4097 domain-containing protein" evidence="1">
    <location>
        <begin position="24"/>
        <end position="313"/>
    </location>
</feature>
<dbReference type="PANTHER" id="PTHR34094:SF1">
    <property type="entry name" value="PROTEIN FAM185A"/>
    <property type="match status" value="1"/>
</dbReference>
<dbReference type="EMBL" id="BJYS01000001">
    <property type="protein sequence ID" value="GEO02362.1"/>
    <property type="molecule type" value="Genomic_DNA"/>
</dbReference>
<organism evidence="3 4">
    <name type="scientific">Adhaeribacter aerolatus</name>
    <dbReference type="NCBI Taxonomy" id="670289"/>
    <lineage>
        <taxon>Bacteria</taxon>
        <taxon>Pseudomonadati</taxon>
        <taxon>Bacteroidota</taxon>
        <taxon>Cytophagia</taxon>
        <taxon>Cytophagales</taxon>
        <taxon>Hymenobacteraceae</taxon>
        <taxon>Adhaeribacter</taxon>
    </lineage>
</organism>
<accession>A0A512ARQ1</accession>
<dbReference type="AlphaFoldDB" id="A0A512ARQ1"/>
<dbReference type="PANTHER" id="PTHR34094">
    <property type="match status" value="1"/>
</dbReference>
<evidence type="ECO:0000256" key="1">
    <source>
        <dbReference type="SAM" id="SignalP"/>
    </source>
</evidence>
<comment type="caution">
    <text evidence="3">The sequence shown here is derived from an EMBL/GenBank/DDBJ whole genome shotgun (WGS) entry which is preliminary data.</text>
</comment>
<dbReference type="RefSeq" id="WP_146894412.1">
    <property type="nucleotide sequence ID" value="NZ_BJYS01000001.1"/>
</dbReference>
<keyword evidence="1" id="KW-0732">Signal</keyword>
<evidence type="ECO:0000259" key="2">
    <source>
        <dbReference type="Pfam" id="PF13349"/>
    </source>
</evidence>
<dbReference type="Pfam" id="PF13349">
    <property type="entry name" value="DUF4097"/>
    <property type="match status" value="1"/>
</dbReference>
<sequence>MKKLIFALVVVAAVLSTTLLAFSQDDKQKPYLVKNFSLNNGGNLVTRTSGGSIKVTGTSGNQVKVEMFVRPANWRNRNEAPSKEVLEKYTFDVRQDGNSVYAVAERKEKNWKWDNDDALNVSFEIQVPENIATKLNTSGGSISLANLTGTQEAKTSGGSITLKNIKGNTVANTSGGSINLNQYQGNLDAHTSGGSINLTDARGTLKARTSGGSIQLQKVAGDIDARTSGGSIHADVTQLGKYLNLHTSGGSVHATVPKGQGLDLDLSGNRVKTTLTNFDGESETNRVKGRINGGGIPVKLSTSGGTTELAYRM</sequence>
<reference evidence="3 4" key="1">
    <citation type="submission" date="2019-07" db="EMBL/GenBank/DDBJ databases">
        <title>Whole genome shotgun sequence of Adhaeribacter aerolatus NBRC 106133.</title>
        <authorList>
            <person name="Hosoyama A."/>
            <person name="Uohara A."/>
            <person name="Ohji S."/>
            <person name="Ichikawa N."/>
        </authorList>
    </citation>
    <scope>NUCLEOTIDE SEQUENCE [LARGE SCALE GENOMIC DNA]</scope>
    <source>
        <strain evidence="3 4">NBRC 106133</strain>
    </source>
</reference>
<evidence type="ECO:0000313" key="3">
    <source>
        <dbReference type="EMBL" id="GEO02362.1"/>
    </source>
</evidence>
<keyword evidence="4" id="KW-1185">Reference proteome</keyword>
<dbReference type="Proteomes" id="UP000321532">
    <property type="component" value="Unassembled WGS sequence"/>
</dbReference>
<name>A0A512ARQ1_9BACT</name>
<feature type="signal peptide" evidence="1">
    <location>
        <begin position="1"/>
        <end position="23"/>
    </location>
</feature>
<proteinExistence type="predicted"/>